<accession>A0A1X7AQT0</accession>
<evidence type="ECO:0000313" key="9">
    <source>
        <dbReference type="EMBL" id="SMA50449.1"/>
    </source>
</evidence>
<dbReference type="OrthoDB" id="7067274at2"/>
<comment type="similarity">
    <text evidence="2">Belongs to the RseB family.</text>
</comment>
<dbReference type="CDD" id="cd16327">
    <property type="entry name" value="RseB"/>
    <property type="match status" value="1"/>
</dbReference>
<feature type="signal peptide" evidence="6">
    <location>
        <begin position="1"/>
        <end position="34"/>
    </location>
</feature>
<comment type="subcellular location">
    <subcellularLocation>
        <location evidence="1">Periplasm</location>
    </subcellularLocation>
</comment>
<protein>
    <submittedName>
        <fullName evidence="9">Sigma factor AlgU regulatory protein MucB</fullName>
    </submittedName>
</protein>
<dbReference type="RefSeq" id="WP_087112882.1">
    <property type="nucleotide sequence ID" value="NZ_CBCSCN010000005.1"/>
</dbReference>
<evidence type="ECO:0000256" key="4">
    <source>
        <dbReference type="ARBA" id="ARBA00022764"/>
    </source>
</evidence>
<name>A0A1X7AQT0_9GAMM</name>
<dbReference type="Gene3D" id="2.50.20.10">
    <property type="entry name" value="Lipoprotein localisation LolA/LolB/LppX"/>
    <property type="match status" value="1"/>
</dbReference>
<dbReference type="PANTHER" id="PTHR38782:SF1">
    <property type="entry name" value="SIGMA-E FACTOR REGULATORY PROTEIN RSEB"/>
    <property type="match status" value="1"/>
</dbReference>
<feature type="domain" description="MucB/RseB N-terminal" evidence="7">
    <location>
        <begin position="46"/>
        <end position="219"/>
    </location>
</feature>
<dbReference type="InterPro" id="IPR033434">
    <property type="entry name" value="MucB/RseB_N"/>
</dbReference>
<organism evidence="9 10">
    <name type="scientific">Parendozoicomonas haliclonae</name>
    <dbReference type="NCBI Taxonomy" id="1960125"/>
    <lineage>
        <taxon>Bacteria</taxon>
        <taxon>Pseudomonadati</taxon>
        <taxon>Pseudomonadota</taxon>
        <taxon>Gammaproteobacteria</taxon>
        <taxon>Oceanospirillales</taxon>
        <taxon>Endozoicomonadaceae</taxon>
        <taxon>Parendozoicomonas</taxon>
    </lineage>
</organism>
<dbReference type="GO" id="GO:0032885">
    <property type="term" value="P:regulation of polysaccharide biosynthetic process"/>
    <property type="evidence" value="ECO:0007669"/>
    <property type="project" value="TreeGrafter"/>
</dbReference>
<evidence type="ECO:0000256" key="1">
    <source>
        <dbReference type="ARBA" id="ARBA00004418"/>
    </source>
</evidence>
<dbReference type="Proteomes" id="UP000196573">
    <property type="component" value="Unassembled WGS sequence"/>
</dbReference>
<feature type="domain" description="MucB/RseB C-terminal" evidence="8">
    <location>
        <begin position="242"/>
        <end position="339"/>
    </location>
</feature>
<dbReference type="EMBL" id="FWPT01000012">
    <property type="protein sequence ID" value="SMA50449.1"/>
    <property type="molecule type" value="Genomic_DNA"/>
</dbReference>
<evidence type="ECO:0000313" key="10">
    <source>
        <dbReference type="Proteomes" id="UP000196573"/>
    </source>
</evidence>
<dbReference type="PIRSF" id="PIRSF005427">
    <property type="entry name" value="RseB"/>
    <property type="match status" value="1"/>
</dbReference>
<evidence type="ECO:0000256" key="2">
    <source>
        <dbReference type="ARBA" id="ARBA00008150"/>
    </source>
</evidence>
<dbReference type="Gene3D" id="3.30.200.100">
    <property type="entry name" value="MucB/RseB, C-terminal domain"/>
    <property type="match status" value="1"/>
</dbReference>
<dbReference type="Pfam" id="PF03888">
    <property type="entry name" value="MucB_RseB"/>
    <property type="match status" value="1"/>
</dbReference>
<feature type="region of interest" description="Disordered" evidence="5">
    <location>
        <begin position="338"/>
        <end position="358"/>
    </location>
</feature>
<evidence type="ECO:0000256" key="6">
    <source>
        <dbReference type="SAM" id="SignalP"/>
    </source>
</evidence>
<proteinExistence type="inferred from homology"/>
<keyword evidence="4" id="KW-0574">Periplasm</keyword>
<keyword evidence="3 6" id="KW-0732">Signal</keyword>
<dbReference type="InterPro" id="IPR005588">
    <property type="entry name" value="MucB_RseB"/>
</dbReference>
<feature type="compositionally biased region" description="Polar residues" evidence="5">
    <location>
        <begin position="341"/>
        <end position="351"/>
    </location>
</feature>
<evidence type="ECO:0000259" key="8">
    <source>
        <dbReference type="Pfam" id="PF17188"/>
    </source>
</evidence>
<gene>
    <name evidence="9" type="primary">mucB</name>
    <name evidence="9" type="ORF">EHSB41UT_04247</name>
</gene>
<dbReference type="GO" id="GO:0045152">
    <property type="term" value="F:antisigma factor binding"/>
    <property type="evidence" value="ECO:0007669"/>
    <property type="project" value="TreeGrafter"/>
</dbReference>
<evidence type="ECO:0000259" key="7">
    <source>
        <dbReference type="Pfam" id="PF03888"/>
    </source>
</evidence>
<sequence>MSKGTLGVMGCSLKGGLKAALVAGGLLFSALTFAQTSGSQSSVATPADWLTRMVAAPSVTAYEGLFVYENASGISAVRIFHKPEDNIQKERLIYQDGPYREIVREGDKIAFIRPDGDISRFRTEGVSGLVERLSNYQDDLRQSYRLLFGGNDRVAGRNALRIEVQPRDSHRYGFALWLDRDTGLMLRSELIGEKGAILERLQYVDLSTPQELPAQLLEPSRPVNWQPAPKKQPVPEASALKALSWEMGWIPSGFELAGISQADSPVSRQKVDSLLFSDGLSAFSVFVEKDQSKVLGPASEQIGATAAISRLFRQGDDYFNVTVIGEIPVGVAERVAVSVKPRNSSSQPSADQNDKPSP</sequence>
<dbReference type="GO" id="GO:0030288">
    <property type="term" value="C:outer membrane-bounded periplasmic space"/>
    <property type="evidence" value="ECO:0007669"/>
    <property type="project" value="TreeGrafter"/>
</dbReference>
<feature type="chain" id="PRO_5012665554" evidence="6">
    <location>
        <begin position="35"/>
        <end position="358"/>
    </location>
</feature>
<dbReference type="InterPro" id="IPR033436">
    <property type="entry name" value="MucB/RseB_C"/>
</dbReference>
<keyword evidence="10" id="KW-1185">Reference proteome</keyword>
<evidence type="ECO:0000256" key="3">
    <source>
        <dbReference type="ARBA" id="ARBA00022729"/>
    </source>
</evidence>
<reference evidence="9 10" key="1">
    <citation type="submission" date="2017-03" db="EMBL/GenBank/DDBJ databases">
        <authorList>
            <person name="Afonso C.L."/>
            <person name="Miller P.J."/>
            <person name="Scott M.A."/>
            <person name="Spackman E."/>
            <person name="Goraichik I."/>
            <person name="Dimitrov K.M."/>
            <person name="Suarez D.L."/>
            <person name="Swayne D.E."/>
        </authorList>
    </citation>
    <scope>NUCLEOTIDE SEQUENCE [LARGE SCALE GENOMIC DNA]</scope>
    <source>
        <strain evidence="9">SB41UT1</strain>
    </source>
</reference>
<dbReference type="InterPro" id="IPR038484">
    <property type="entry name" value="MucB/RseB_C_sf"/>
</dbReference>
<dbReference type="Pfam" id="PF17188">
    <property type="entry name" value="MucB_RseB_C"/>
    <property type="match status" value="1"/>
</dbReference>
<evidence type="ECO:0000256" key="5">
    <source>
        <dbReference type="SAM" id="MobiDB-lite"/>
    </source>
</evidence>
<dbReference type="AlphaFoldDB" id="A0A1X7AQT0"/>
<dbReference type="PANTHER" id="PTHR38782">
    <property type="match status" value="1"/>
</dbReference>